<comment type="caution">
    <text evidence="4">The sequence shown here is derived from an EMBL/GenBank/DDBJ whole genome shotgun (WGS) entry which is preliminary data.</text>
</comment>
<dbReference type="Pfam" id="PF07398">
    <property type="entry name" value="MDMPI_C"/>
    <property type="match status" value="1"/>
</dbReference>
<dbReference type="InterPro" id="IPR036527">
    <property type="entry name" value="SCP2_sterol-bd_dom_sf"/>
</dbReference>
<dbReference type="EMBL" id="JBIRGQ010000001">
    <property type="protein sequence ID" value="MFH8544536.1"/>
    <property type="molecule type" value="Genomic_DNA"/>
</dbReference>
<dbReference type="Proteomes" id="UP001610818">
    <property type="component" value="Unassembled WGS sequence"/>
</dbReference>
<protein>
    <submittedName>
        <fullName evidence="4">Maleylpyruvate isomerase family mycothiol-dependent enzyme</fullName>
    </submittedName>
</protein>
<reference evidence="4 5" key="1">
    <citation type="submission" date="2024-10" db="EMBL/GenBank/DDBJ databases">
        <title>The Natural Products Discovery Center: Release of the First 8490 Sequenced Strains for Exploring Actinobacteria Biosynthetic Diversity.</title>
        <authorList>
            <person name="Kalkreuter E."/>
            <person name="Kautsar S.A."/>
            <person name="Yang D."/>
            <person name="Bader C.D."/>
            <person name="Teijaro C.N."/>
            <person name="Fluegel L."/>
            <person name="Davis C.M."/>
            <person name="Simpson J.R."/>
            <person name="Lauterbach L."/>
            <person name="Steele A.D."/>
            <person name="Gui C."/>
            <person name="Meng S."/>
            <person name="Li G."/>
            <person name="Viehrig K."/>
            <person name="Ye F."/>
            <person name="Su P."/>
            <person name="Kiefer A.F."/>
            <person name="Nichols A."/>
            <person name="Cepeda A.J."/>
            <person name="Yan W."/>
            <person name="Fan B."/>
            <person name="Jiang Y."/>
            <person name="Adhikari A."/>
            <person name="Zheng C.-J."/>
            <person name="Schuster L."/>
            <person name="Cowan T.M."/>
            <person name="Smanski M.J."/>
            <person name="Chevrette M.G."/>
            <person name="De Carvalho L.P.S."/>
            <person name="Shen B."/>
        </authorList>
    </citation>
    <scope>NUCLEOTIDE SEQUENCE [LARGE SCALE GENOMIC DNA]</scope>
    <source>
        <strain evidence="4 5">NPDC017990</strain>
    </source>
</reference>
<dbReference type="RefSeq" id="WP_397708374.1">
    <property type="nucleotide sequence ID" value="NZ_JBIRGN010000001.1"/>
</dbReference>
<dbReference type="InterPro" id="IPR024344">
    <property type="entry name" value="MDMPI_metal-binding"/>
</dbReference>
<evidence type="ECO:0000259" key="3">
    <source>
        <dbReference type="Pfam" id="PF11716"/>
    </source>
</evidence>
<dbReference type="SUPFAM" id="SSF55718">
    <property type="entry name" value="SCP-like"/>
    <property type="match status" value="1"/>
</dbReference>
<gene>
    <name evidence="4" type="ORF">ACH4F9_05920</name>
</gene>
<evidence type="ECO:0000259" key="2">
    <source>
        <dbReference type="Pfam" id="PF07398"/>
    </source>
</evidence>
<dbReference type="GO" id="GO:0016853">
    <property type="term" value="F:isomerase activity"/>
    <property type="evidence" value="ECO:0007669"/>
    <property type="project" value="UniProtKB-KW"/>
</dbReference>
<feature type="domain" description="Mycothiol-dependent maleylpyruvate isomerase metal-binding" evidence="3">
    <location>
        <begin position="18"/>
        <end position="154"/>
    </location>
</feature>
<accession>A0ABW7QHT7</accession>
<dbReference type="InterPro" id="IPR017517">
    <property type="entry name" value="Maleyloyr_isom"/>
</dbReference>
<proteinExistence type="predicted"/>
<dbReference type="NCBIfam" id="TIGR03083">
    <property type="entry name" value="maleylpyruvate isomerase family mycothiol-dependent enzyme"/>
    <property type="match status" value="1"/>
</dbReference>
<feature type="region of interest" description="Disordered" evidence="1">
    <location>
        <begin position="70"/>
        <end position="95"/>
    </location>
</feature>
<dbReference type="Gene3D" id="3.30.1050.20">
    <property type="match status" value="1"/>
</dbReference>
<feature type="domain" description="MDMPI C-terminal" evidence="2">
    <location>
        <begin position="161"/>
        <end position="240"/>
    </location>
</feature>
<feature type="compositionally biased region" description="Basic and acidic residues" evidence="1">
    <location>
        <begin position="80"/>
        <end position="91"/>
    </location>
</feature>
<evidence type="ECO:0000313" key="4">
    <source>
        <dbReference type="EMBL" id="MFH8544536.1"/>
    </source>
</evidence>
<evidence type="ECO:0000256" key="1">
    <source>
        <dbReference type="SAM" id="MobiDB-lite"/>
    </source>
</evidence>
<dbReference type="InterPro" id="IPR010872">
    <property type="entry name" value="MDMPI_C-term_domain"/>
</dbReference>
<dbReference type="Pfam" id="PF11716">
    <property type="entry name" value="MDMPI_N"/>
    <property type="match status" value="1"/>
</dbReference>
<feature type="region of interest" description="Disordered" evidence="1">
    <location>
        <begin position="224"/>
        <end position="244"/>
    </location>
</feature>
<keyword evidence="4" id="KW-0413">Isomerase</keyword>
<dbReference type="Gene3D" id="1.20.120.450">
    <property type="entry name" value="dinb family like domain"/>
    <property type="match status" value="1"/>
</dbReference>
<organism evidence="4 5">
    <name type="scientific">Streptomyces longisporoflavus</name>
    <dbReference type="NCBI Taxonomy" id="28044"/>
    <lineage>
        <taxon>Bacteria</taxon>
        <taxon>Bacillati</taxon>
        <taxon>Actinomycetota</taxon>
        <taxon>Actinomycetes</taxon>
        <taxon>Kitasatosporales</taxon>
        <taxon>Streptomycetaceae</taxon>
        <taxon>Streptomyces</taxon>
    </lineage>
</organism>
<keyword evidence="5" id="KW-1185">Reference proteome</keyword>
<dbReference type="SUPFAM" id="SSF109854">
    <property type="entry name" value="DinB/YfiT-like putative metalloenzymes"/>
    <property type="match status" value="1"/>
</dbReference>
<name>A0ABW7QHT7_9ACTN</name>
<dbReference type="InterPro" id="IPR034660">
    <property type="entry name" value="DinB/YfiT-like"/>
</dbReference>
<sequence>MPHDEEEDSPAALLPLLRTCVVRLLLAADALSDEDVRAPSLLPGWTRAHVLTHLARSADSRTRLLASARTGADLPQYTDGEQREREIEEGAGRSASALREDMGTALRRFLAAADDHPDHAWDVPVRWLDAGLRPVRGAVGSMLREVEVHHTDLATGHRPAHWPAFFTARELETTIAKLRTDPDAPPMTLCADEDQVPGVIGNGPGPRVNGPAAELLGWLTGRTDGHTLSVEPQGPLPTLQAWRR</sequence>
<evidence type="ECO:0000313" key="5">
    <source>
        <dbReference type="Proteomes" id="UP001610818"/>
    </source>
</evidence>